<evidence type="ECO:0000256" key="1">
    <source>
        <dbReference type="SAM" id="MobiDB-lite"/>
    </source>
</evidence>
<name>A0ABM7XAD7_9BACT</name>
<proteinExistence type="predicted"/>
<dbReference type="RefSeq" id="WP_248346065.1">
    <property type="nucleotide sequence ID" value="NZ_AP025592.1"/>
</dbReference>
<accession>A0ABM7XAD7</accession>
<feature type="compositionally biased region" description="Low complexity" evidence="1">
    <location>
        <begin position="20"/>
        <end position="30"/>
    </location>
</feature>
<keyword evidence="4" id="KW-1185">Reference proteome</keyword>
<dbReference type="SUPFAM" id="SSF141371">
    <property type="entry name" value="PilZ domain-like"/>
    <property type="match status" value="1"/>
</dbReference>
<dbReference type="SUPFAM" id="SSF53335">
    <property type="entry name" value="S-adenosyl-L-methionine-dependent methyltransferases"/>
    <property type="match status" value="1"/>
</dbReference>
<feature type="domain" description="PilZ" evidence="2">
    <location>
        <begin position="67"/>
        <end position="149"/>
    </location>
</feature>
<dbReference type="Pfam" id="PF07238">
    <property type="entry name" value="PilZ"/>
    <property type="match status" value="1"/>
</dbReference>
<dbReference type="EMBL" id="AP025592">
    <property type="protein sequence ID" value="BDG08814.1"/>
    <property type="molecule type" value="Genomic_DNA"/>
</dbReference>
<protein>
    <recommendedName>
        <fullName evidence="2">PilZ domain-containing protein</fullName>
    </recommendedName>
</protein>
<reference evidence="4" key="1">
    <citation type="journal article" date="2022" name="Int. J. Syst. Evol. Microbiol.">
        <title>Anaeromyxobacter oryzae sp. nov., Anaeromyxobacter diazotrophicus sp. nov. and Anaeromyxobacter paludicola sp. nov., isolated from paddy soils.</title>
        <authorList>
            <person name="Itoh H."/>
            <person name="Xu Z."/>
            <person name="Mise K."/>
            <person name="Masuda Y."/>
            <person name="Ushijima N."/>
            <person name="Hayakawa C."/>
            <person name="Shiratori Y."/>
            <person name="Senoo K."/>
        </authorList>
    </citation>
    <scope>NUCLEOTIDE SEQUENCE [LARGE SCALE GENOMIC DNA]</scope>
    <source>
        <strain evidence="4">Red630</strain>
    </source>
</reference>
<gene>
    <name evidence="3" type="ORF">AMPC_19270</name>
</gene>
<dbReference type="Gene3D" id="3.40.50.150">
    <property type="entry name" value="Vaccinia Virus protein VP39"/>
    <property type="match status" value="1"/>
</dbReference>
<organism evidence="3 4">
    <name type="scientific">Anaeromyxobacter paludicola</name>
    <dbReference type="NCBI Taxonomy" id="2918171"/>
    <lineage>
        <taxon>Bacteria</taxon>
        <taxon>Pseudomonadati</taxon>
        <taxon>Myxococcota</taxon>
        <taxon>Myxococcia</taxon>
        <taxon>Myxococcales</taxon>
        <taxon>Cystobacterineae</taxon>
        <taxon>Anaeromyxobacteraceae</taxon>
        <taxon>Anaeromyxobacter</taxon>
    </lineage>
</organism>
<dbReference type="CDD" id="cd02440">
    <property type="entry name" value="AdoMet_MTases"/>
    <property type="match status" value="1"/>
</dbReference>
<evidence type="ECO:0000313" key="3">
    <source>
        <dbReference type="EMBL" id="BDG08814.1"/>
    </source>
</evidence>
<evidence type="ECO:0000313" key="4">
    <source>
        <dbReference type="Proteomes" id="UP001162734"/>
    </source>
</evidence>
<sequence length="531" mass="58783">MDLQERSEGVEGLPLGGGPEAEAAPLGPAANDSPSAAPRIRTYEELDGAEGRGVFFRPQRFTAADLAPLRGTVTLALGGRQRVCPVRDVSQSGVAFPWPEGEPVHPGQRVRLSLRFDAHEAFRGEGQVGSVREQDGAQVAGVSFQNFLLDVDELLELRVVRSWSGRAAGGPTPGAPAWRLAGGERFKSLVSELRLHLEDAEEELGRLERELPWHVLHGPEHPARVALVSRLRAGFAAEVVRMTEEIDAALRELPEGHASLAAKEWSLRQVHGFLMQAPCCHRARHKPFGYPGDYEVMNFIYEKNFEGATLFARAVGLAFTSSRAAQAVRFRKDLVKRQLAALLANRGRASPPVRVLSIAAGPAQELFELLEETPELPVPLEVVLFEQDKNALAHAWRRLQARVEARAPGEVRLTFLHDSIKRLLRDGALFEPFGKFDLVYSCGLYDYLAPRTAVVLTRRLAECTAEGGQLLVANMVDHPTRWLMEHHLDWPLIYRTREELLALGRRAVPGARVRLLEEESGANPFFEVVRA</sequence>
<dbReference type="InterPro" id="IPR029063">
    <property type="entry name" value="SAM-dependent_MTases_sf"/>
</dbReference>
<dbReference type="Gene3D" id="2.40.10.220">
    <property type="entry name" value="predicted glycosyltransferase like domains"/>
    <property type="match status" value="1"/>
</dbReference>
<feature type="region of interest" description="Disordered" evidence="1">
    <location>
        <begin position="1"/>
        <end position="36"/>
    </location>
</feature>
<dbReference type="Proteomes" id="UP001162734">
    <property type="component" value="Chromosome"/>
</dbReference>
<dbReference type="InterPro" id="IPR009875">
    <property type="entry name" value="PilZ_domain"/>
</dbReference>
<evidence type="ECO:0000259" key="2">
    <source>
        <dbReference type="Pfam" id="PF07238"/>
    </source>
</evidence>